<reference evidence="1" key="1">
    <citation type="journal article" date="2019" name="Emerg. Microbes Infect.">
        <title>Comprehensive subspecies identification of 175 nontuberculous mycobacteria species based on 7547 genomic profiles.</title>
        <authorList>
            <person name="Matsumoto Y."/>
            <person name="Kinjo T."/>
            <person name="Motooka D."/>
            <person name="Nabeya D."/>
            <person name="Jung N."/>
            <person name="Uechi K."/>
            <person name="Horii T."/>
            <person name="Iida T."/>
            <person name="Fujita J."/>
            <person name="Nakamura S."/>
        </authorList>
    </citation>
    <scope>NUCLEOTIDE SEQUENCE [LARGE SCALE GENOMIC DNA]</scope>
    <source>
        <strain evidence="1">JCM 13671</strain>
    </source>
</reference>
<dbReference type="AlphaFoldDB" id="A0A7I7Y2I3"/>
<evidence type="ECO:0000313" key="2">
    <source>
        <dbReference type="Proteomes" id="UP000466931"/>
    </source>
</evidence>
<accession>A0A7I7Y2I3</accession>
<gene>
    <name evidence="1" type="ORF">MCNF_38360</name>
</gene>
<proteinExistence type="predicted"/>
<dbReference type="Proteomes" id="UP000466931">
    <property type="component" value="Chromosome"/>
</dbReference>
<dbReference type="OrthoDB" id="9762978at2"/>
<name>A0A7I7Y2I3_9MYCO</name>
<organism evidence="1 2">
    <name type="scientific">Mycolicibacterium confluentis</name>
    <dbReference type="NCBI Taxonomy" id="28047"/>
    <lineage>
        <taxon>Bacteria</taxon>
        <taxon>Bacillati</taxon>
        <taxon>Actinomycetota</taxon>
        <taxon>Actinomycetes</taxon>
        <taxon>Mycobacteriales</taxon>
        <taxon>Mycobacteriaceae</taxon>
        <taxon>Mycolicibacterium</taxon>
    </lineage>
</organism>
<protein>
    <submittedName>
        <fullName evidence="1">Uncharacterized protein</fullName>
    </submittedName>
</protein>
<sequence>MSGAQDVRSLKSPSLLDALISLRGGAFMSAVLGVSTVAYLPFAPFNIFSPALSVTGFRIIAAQPVPDSEGA</sequence>
<dbReference type="EMBL" id="AP022612">
    <property type="protein sequence ID" value="BBZ35231.1"/>
    <property type="molecule type" value="Genomic_DNA"/>
</dbReference>
<evidence type="ECO:0000313" key="1">
    <source>
        <dbReference type="EMBL" id="BBZ35231.1"/>
    </source>
</evidence>
<keyword evidence="2" id="KW-1185">Reference proteome</keyword>
<reference evidence="1" key="2">
    <citation type="submission" date="2020-02" db="EMBL/GenBank/DDBJ databases">
        <authorList>
            <person name="Matsumoto Y."/>
            <person name="Motooka D."/>
            <person name="Nakamura S."/>
        </authorList>
    </citation>
    <scope>NUCLEOTIDE SEQUENCE</scope>
    <source>
        <strain evidence="1">JCM 13671</strain>
    </source>
</reference>
<dbReference type="RefSeq" id="WP_085149703.1">
    <property type="nucleotide sequence ID" value="NZ_AP022612.1"/>
</dbReference>